<feature type="region of interest" description="Disordered" evidence="2">
    <location>
        <begin position="354"/>
        <end position="384"/>
    </location>
</feature>
<dbReference type="PANTHER" id="PTHR15175">
    <property type="entry name" value="NEUTROPHIL CYTOSOLIC FACTOR 2, NEUTROPHIL NADPH OXIDASE FACTOR 2"/>
    <property type="match status" value="1"/>
</dbReference>
<feature type="region of interest" description="Disordered" evidence="2">
    <location>
        <begin position="223"/>
        <end position="337"/>
    </location>
</feature>
<gene>
    <name evidence="3" type="ORF">pdam_00006213</name>
</gene>
<dbReference type="EMBL" id="RCHS01000749">
    <property type="protein sequence ID" value="RMX57055.1"/>
    <property type="molecule type" value="Genomic_DNA"/>
</dbReference>
<dbReference type="STRING" id="46731.A0A3M6UTU4"/>
<name>A0A3M6UTU4_POCDA</name>
<keyword evidence="4" id="KW-1185">Reference proteome</keyword>
<dbReference type="SMART" id="SM00028">
    <property type="entry name" value="TPR"/>
    <property type="match status" value="6"/>
</dbReference>
<feature type="compositionally biased region" description="Low complexity" evidence="2">
    <location>
        <begin position="227"/>
        <end position="237"/>
    </location>
</feature>
<dbReference type="OrthoDB" id="5983286at2759"/>
<sequence>MEDMSMVQTLRIWKDGVTFMEEGNFQDALMNFMALEGRTDSSQHLITSGRNLFNIGQTYLALGRMDMAAKAFEESVEKDKMMAVAHFMLGNINLSLDRNEKALTNFDNAYFYLRGNKLINYQQLGLKAKLYLCEILANRAIAHSRLGDVQEARNDFLMALQSKVEPRHSVIEDLLLNWQSGQDTKPMKMPSNAVFQPQKRHIDAISEKRDFLGQSKVVAENEVTKFPSTRSRTSTTQPPSPSLLKDAENEQSSEQHPPEAGQVASGRHALLNDLRKKETRRSLKKVSSRIEPPRKPLPGIPDRPESPRRPPPSPRASHTPRFMAESRSPLPRKRVSSPFRPVIQTENRRAYSAFEMKPPAKPLPPAPRSKSPLPTRKISSPAQFNQESDVTVKFQLVLTRSVKVGQSASAQDLLRAAANTFQMSEDSFELWYMKDDQLSSLHNQNVEEILRSSTVQTVFCYENKPERSARMRCAVDVSMGDMSMVKTLQIWKDGVTFMEKGNYEEALTNFVALEGRTDSSQQLITSGRNLFNIGQMYRALDRMEMAAKTFEKSIGKDKMSAVTHFLLGNTNLVLNRNDEALKNFNDAHLFLRGNKVINYYQLGLKAKLYLCEILVNRAITQSRLADAQEAKNDFLKALQAKVEPRHRAIDDLLDSWQSGKEVEPFQLPSCVVYQPQKRQIDAINKTQNFLGHSKVVVQSEITKFPDSRPESTKSPSKDVGDEQHLEQHQPPADQATSKGHAQPNRIQGKESNSVLRDASSKAKAEKNPSPGHLQSPVSPSQSPASPGDSSTGGSRIGNRSPFTQRRKMEGFSPKTPPWSSTEIDAPPTKPLPPAPTARKSDLTSNKTRDVTLILTRSVKVNQSASAQDLLRTAANTFQLSEDSFALWSMKNTQLTVLQDQDLEEILHSPSDSSPKVYCYLNKPK</sequence>
<feature type="repeat" description="TPR" evidence="1">
    <location>
        <begin position="49"/>
        <end position="82"/>
    </location>
</feature>
<feature type="compositionally biased region" description="Basic residues" evidence="2">
    <location>
        <begin position="277"/>
        <end position="287"/>
    </location>
</feature>
<dbReference type="PANTHER" id="PTHR15175:SF0">
    <property type="entry name" value="SH3 DOMAIN-CONTAINING PROTEIN C23A1.17"/>
    <property type="match status" value="1"/>
</dbReference>
<evidence type="ECO:0000313" key="3">
    <source>
        <dbReference type="EMBL" id="RMX57055.1"/>
    </source>
</evidence>
<organism evidence="3 4">
    <name type="scientific">Pocillopora damicornis</name>
    <name type="common">Cauliflower coral</name>
    <name type="synonym">Millepora damicornis</name>
    <dbReference type="NCBI Taxonomy" id="46731"/>
    <lineage>
        <taxon>Eukaryota</taxon>
        <taxon>Metazoa</taxon>
        <taxon>Cnidaria</taxon>
        <taxon>Anthozoa</taxon>
        <taxon>Hexacorallia</taxon>
        <taxon>Scleractinia</taxon>
        <taxon>Astrocoeniina</taxon>
        <taxon>Pocilloporidae</taxon>
        <taxon>Pocillopora</taxon>
    </lineage>
</organism>
<dbReference type="Gene3D" id="1.25.40.10">
    <property type="entry name" value="Tetratricopeptide repeat domain"/>
    <property type="match status" value="2"/>
</dbReference>
<evidence type="ECO:0000256" key="2">
    <source>
        <dbReference type="SAM" id="MobiDB-lite"/>
    </source>
</evidence>
<proteinExistence type="predicted"/>
<protein>
    <submittedName>
        <fullName evidence="3">Uncharacterized protein</fullName>
    </submittedName>
</protein>
<feature type="compositionally biased region" description="Basic and acidic residues" evidence="2">
    <location>
        <begin position="703"/>
        <end position="727"/>
    </location>
</feature>
<evidence type="ECO:0000313" key="4">
    <source>
        <dbReference type="Proteomes" id="UP000275408"/>
    </source>
</evidence>
<reference evidence="3 4" key="1">
    <citation type="journal article" date="2018" name="Sci. Rep.">
        <title>Comparative analysis of the Pocillopora damicornis genome highlights role of immune system in coral evolution.</title>
        <authorList>
            <person name="Cunning R."/>
            <person name="Bay R.A."/>
            <person name="Gillette P."/>
            <person name="Baker A.C."/>
            <person name="Traylor-Knowles N."/>
        </authorList>
    </citation>
    <scope>NUCLEOTIDE SEQUENCE [LARGE SCALE GENOMIC DNA]</scope>
    <source>
        <strain evidence="3">RSMAS</strain>
        <tissue evidence="3">Whole animal</tissue>
    </source>
</reference>
<dbReference type="Pfam" id="PF13181">
    <property type="entry name" value="TPR_8"/>
    <property type="match status" value="2"/>
</dbReference>
<dbReference type="InterPro" id="IPR019734">
    <property type="entry name" value="TPR_rpt"/>
</dbReference>
<evidence type="ECO:0000256" key="1">
    <source>
        <dbReference type="PROSITE-ProRule" id="PRU00339"/>
    </source>
</evidence>
<dbReference type="AlphaFoldDB" id="A0A3M6UTU4"/>
<feature type="region of interest" description="Disordered" evidence="2">
    <location>
        <begin position="701"/>
        <end position="844"/>
    </location>
</feature>
<comment type="caution">
    <text evidence="3">The sequence shown here is derived from an EMBL/GenBank/DDBJ whole genome shotgun (WGS) entry which is preliminary data.</text>
</comment>
<dbReference type="SUPFAM" id="SSF48452">
    <property type="entry name" value="TPR-like"/>
    <property type="match status" value="2"/>
</dbReference>
<keyword evidence="1" id="KW-0802">TPR repeat</keyword>
<dbReference type="InterPro" id="IPR051864">
    <property type="entry name" value="NCF2_NOXA1"/>
</dbReference>
<dbReference type="GO" id="GO:0016176">
    <property type="term" value="F:superoxide-generating NADPH oxidase activator activity"/>
    <property type="evidence" value="ECO:0007669"/>
    <property type="project" value="TreeGrafter"/>
</dbReference>
<dbReference type="GO" id="GO:0042554">
    <property type="term" value="P:superoxide anion generation"/>
    <property type="evidence" value="ECO:0007669"/>
    <property type="project" value="TreeGrafter"/>
</dbReference>
<dbReference type="Proteomes" id="UP000275408">
    <property type="component" value="Unassembled WGS sequence"/>
</dbReference>
<dbReference type="PROSITE" id="PS50005">
    <property type="entry name" value="TPR"/>
    <property type="match status" value="1"/>
</dbReference>
<dbReference type="InterPro" id="IPR011990">
    <property type="entry name" value="TPR-like_helical_dom_sf"/>
</dbReference>
<feature type="compositionally biased region" description="Low complexity" evidence="2">
    <location>
        <begin position="774"/>
        <end position="786"/>
    </location>
</feature>
<accession>A0A3M6UTU4</accession>